<evidence type="ECO:0000256" key="1">
    <source>
        <dbReference type="ARBA" id="ARBA00022605"/>
    </source>
</evidence>
<evidence type="ECO:0000256" key="2">
    <source>
        <dbReference type="ARBA" id="ARBA00023002"/>
    </source>
</evidence>
<dbReference type="Proteomes" id="UP001198242">
    <property type="component" value="Unassembled WGS sequence"/>
</dbReference>
<gene>
    <name evidence="7" type="ORF">LKE05_05490</name>
</gene>
<keyword evidence="3" id="KW-0314">Glutamate biosynthesis</keyword>
<evidence type="ECO:0000313" key="8">
    <source>
        <dbReference type="Proteomes" id="UP001198242"/>
    </source>
</evidence>
<comment type="pathway">
    <text evidence="4">Amino-acid biosynthesis.</text>
</comment>
<protein>
    <submittedName>
        <fullName evidence="7">Glutamate synthase subunit beta</fullName>
    </submittedName>
</protein>
<keyword evidence="1" id="KW-0028">Amino-acid biosynthesis</keyword>
<feature type="domain" description="Dihydroprymidine dehydrogenase" evidence="6">
    <location>
        <begin position="23"/>
        <end position="139"/>
    </location>
</feature>
<keyword evidence="8" id="KW-1185">Reference proteome</keyword>
<dbReference type="PRINTS" id="PR00419">
    <property type="entry name" value="ADXRDTASE"/>
</dbReference>
<dbReference type="SUPFAM" id="SSF51971">
    <property type="entry name" value="Nucleotide-binding domain"/>
    <property type="match status" value="1"/>
</dbReference>
<dbReference type="InterPro" id="IPR051394">
    <property type="entry name" value="Glutamate_Synthase"/>
</dbReference>
<evidence type="ECO:0000256" key="3">
    <source>
        <dbReference type="ARBA" id="ARBA00023164"/>
    </source>
</evidence>
<evidence type="ECO:0000256" key="4">
    <source>
        <dbReference type="ARBA" id="ARBA00029440"/>
    </source>
</evidence>
<dbReference type="Pfam" id="PF07992">
    <property type="entry name" value="Pyr_redox_2"/>
    <property type="match status" value="2"/>
</dbReference>
<sequence length="484" mass="53917">MGKPTGFLEYQRQLPKDRPPKERMKDWDEFHTHFDLAQLQLQGARCMDCGVPFCHTGKQIGRTSIGCPLNNLIPEWNDLVYRGDMDEAYRRLSLTNNFPEFTGRVCPALCEGSCTLGMHDPAVTIRNIECHIIDTMFAENKVKPRLPEKSTEKRVAVVGSGPSGLACADQLNQMGHRVTVFERADRAGGLLMYGIPNMKLDKKVVNRRVELMEKEGVVFKLDTEIGKNYPAVKLVNEFDAVVLCTGSTKPRMLTCEGADLKGVHYAVDFLKANTKSLLDSNLEDRMFISAEGKNVIVVGGGDTGTDCVGTSIRHGCKSVTQLEIMPELSEERMPNNPWPEWPRIKKTDYGQEEAIELYGKDPREYLTTVTKIEGDDMGNVKAVHTVEVDWSTGAPVPVKGTEQVRPCELVLIAMGFLGPEQELLKQLTLDVDGRSNILAKEEDHKTSLRGVFAAGDCRRGQSLVVWAIREGRQAADAVDKFLMK</sequence>
<dbReference type="InterPro" id="IPR009051">
    <property type="entry name" value="Helical_ferredxn"/>
</dbReference>
<keyword evidence="2" id="KW-0560">Oxidoreductase</keyword>
<dbReference type="InterPro" id="IPR036188">
    <property type="entry name" value="FAD/NAD-bd_sf"/>
</dbReference>
<dbReference type="Gene3D" id="3.50.50.60">
    <property type="entry name" value="FAD/NAD(P)-binding domain"/>
    <property type="match status" value="2"/>
</dbReference>
<dbReference type="RefSeq" id="WP_117964906.1">
    <property type="nucleotide sequence ID" value="NZ_JAJEQM010000006.1"/>
</dbReference>
<proteinExistence type="predicted"/>
<dbReference type="Pfam" id="PF14691">
    <property type="entry name" value="Fer4_20"/>
    <property type="match status" value="1"/>
</dbReference>
<dbReference type="NCBIfam" id="TIGR01317">
    <property type="entry name" value="GOGAT_sm_gam"/>
    <property type="match status" value="1"/>
</dbReference>
<dbReference type="Gene3D" id="1.10.1060.10">
    <property type="entry name" value="Alpha-helical ferredoxin"/>
    <property type="match status" value="1"/>
</dbReference>
<dbReference type="EMBL" id="JAJEQM010000006">
    <property type="protein sequence ID" value="MCC2210242.1"/>
    <property type="molecule type" value="Genomic_DNA"/>
</dbReference>
<organism evidence="7 8">
    <name type="scientific">Hominilimicola fabiformis</name>
    <dbReference type="NCBI Taxonomy" id="2885356"/>
    <lineage>
        <taxon>Bacteria</taxon>
        <taxon>Bacillati</taxon>
        <taxon>Bacillota</taxon>
        <taxon>Clostridia</taxon>
        <taxon>Eubacteriales</taxon>
        <taxon>Oscillospiraceae</taxon>
        <taxon>Hominilimicola</taxon>
    </lineage>
</organism>
<reference evidence="7 8" key="1">
    <citation type="submission" date="2021-10" db="EMBL/GenBank/DDBJ databases">
        <title>Anaerobic single-cell dispensing facilitates the cultivation of human gut bacteria.</title>
        <authorList>
            <person name="Afrizal A."/>
        </authorList>
    </citation>
    <scope>NUCLEOTIDE SEQUENCE [LARGE SCALE GENOMIC DNA]</scope>
    <source>
        <strain evidence="7 8">CLA-AA-H232</strain>
    </source>
</reference>
<evidence type="ECO:0000259" key="5">
    <source>
        <dbReference type="Pfam" id="PF07992"/>
    </source>
</evidence>
<name>A0AAE3DYB7_9FIRM</name>
<dbReference type="AlphaFoldDB" id="A0AAE3DYB7"/>
<feature type="domain" description="FAD/NAD(P)-binding" evidence="5">
    <location>
        <begin position="154"/>
        <end position="331"/>
    </location>
</feature>
<dbReference type="SUPFAM" id="SSF46548">
    <property type="entry name" value="alpha-helical ferredoxin"/>
    <property type="match status" value="1"/>
</dbReference>
<evidence type="ECO:0000259" key="6">
    <source>
        <dbReference type="Pfam" id="PF14691"/>
    </source>
</evidence>
<accession>A0AAE3DYB7</accession>
<dbReference type="GO" id="GO:0006537">
    <property type="term" value="P:glutamate biosynthetic process"/>
    <property type="evidence" value="ECO:0007669"/>
    <property type="project" value="UniProtKB-KW"/>
</dbReference>
<feature type="domain" description="FAD/NAD(P)-binding" evidence="5">
    <location>
        <begin position="397"/>
        <end position="471"/>
    </location>
</feature>
<dbReference type="PANTHER" id="PTHR43100">
    <property type="entry name" value="GLUTAMATE SYNTHASE [NADPH] SMALL CHAIN"/>
    <property type="match status" value="1"/>
</dbReference>
<dbReference type="GO" id="GO:0051536">
    <property type="term" value="F:iron-sulfur cluster binding"/>
    <property type="evidence" value="ECO:0007669"/>
    <property type="project" value="InterPro"/>
</dbReference>
<comment type="caution">
    <text evidence="7">The sequence shown here is derived from an EMBL/GenBank/DDBJ whole genome shotgun (WGS) entry which is preliminary data.</text>
</comment>
<dbReference type="PANTHER" id="PTHR43100:SF1">
    <property type="entry name" value="GLUTAMATE SYNTHASE [NADPH] SMALL CHAIN"/>
    <property type="match status" value="1"/>
</dbReference>
<dbReference type="InterPro" id="IPR006005">
    <property type="entry name" value="Glut_synth_ssu1"/>
</dbReference>
<dbReference type="GO" id="GO:0016639">
    <property type="term" value="F:oxidoreductase activity, acting on the CH-NH2 group of donors, NAD or NADP as acceptor"/>
    <property type="evidence" value="ECO:0007669"/>
    <property type="project" value="InterPro"/>
</dbReference>
<dbReference type="InterPro" id="IPR028261">
    <property type="entry name" value="DPD_II"/>
</dbReference>
<dbReference type="InterPro" id="IPR023753">
    <property type="entry name" value="FAD/NAD-binding_dom"/>
</dbReference>
<evidence type="ECO:0000313" key="7">
    <source>
        <dbReference type="EMBL" id="MCC2210242.1"/>
    </source>
</evidence>